<gene>
    <name evidence="7" type="ORF">CVM39_14700</name>
    <name evidence="8" type="ORF">SAMN06297129_0216</name>
</gene>
<evidence type="ECO:0000313" key="9">
    <source>
        <dbReference type="Proteomes" id="UP000231655"/>
    </source>
</evidence>
<dbReference type="InterPro" id="IPR050723">
    <property type="entry name" value="CFA/CMAS"/>
</dbReference>
<keyword evidence="10" id="KW-1185">Reference proteome</keyword>
<dbReference type="InterPro" id="IPR003333">
    <property type="entry name" value="CMAS"/>
</dbReference>
<protein>
    <submittedName>
        <fullName evidence="7">Class I SAM-dependent methyltransferase</fullName>
    </submittedName>
    <submittedName>
        <fullName evidence="8">Cyclopropane-fatty-acyl-phospholipid synthase</fullName>
    </submittedName>
</protein>
<comment type="similarity">
    <text evidence="1">Belongs to the CFA/CMAS family.</text>
</comment>
<dbReference type="InterPro" id="IPR029063">
    <property type="entry name" value="SAM-dependent_MTases_sf"/>
</dbReference>
<keyword evidence="3" id="KW-0808">Transferase</keyword>
<evidence type="ECO:0000256" key="1">
    <source>
        <dbReference type="ARBA" id="ARBA00010815"/>
    </source>
</evidence>
<dbReference type="EMBL" id="OBEA01000001">
    <property type="protein sequence ID" value="SNY36764.1"/>
    <property type="molecule type" value="Genomic_DNA"/>
</dbReference>
<evidence type="ECO:0000256" key="2">
    <source>
        <dbReference type="ARBA" id="ARBA00022603"/>
    </source>
</evidence>
<keyword evidence="5" id="KW-0443">Lipid metabolism</keyword>
<sequence length="387" mass="43090">MPMLTNRVKRDFLESCEAIAEGQLTVITPEGERHHFGTSGIAAEFRINDWSAVTSALARGDVGLGEAYVAGLWDTDSIELLTRVALLNLDQFGRYAYAGPLQALKFRAVDRLLRANSRRGASKNIQAHYDVGNEFFQLWLDPSMTYSSALFAPGDDDLERAQYRKYDRILGRVEGENLLEIGCGWGGFAERAADDGRHVTGLTISPSQKGYADARLDGRAEIQLRDYRDSAGRYDGIVSIEMIEAVGERYWPQFFGTLKDRLAEGGRAVVQAITVSDSYFPTYRQGSDFIRQHAFPGGMLLSEGQIRDVAARAGLKLQNSFAFGPDYARTCRTWLARMEAESARISKLGYGEDFLRSWRYYLGICAAAFEVGQTNVLQVELAHAERG</sequence>
<keyword evidence="4" id="KW-0949">S-adenosyl-L-methionine</keyword>
<dbReference type="GO" id="GO:0008610">
    <property type="term" value="P:lipid biosynthetic process"/>
    <property type="evidence" value="ECO:0007669"/>
    <property type="project" value="InterPro"/>
</dbReference>
<keyword evidence="2 7" id="KW-0489">Methyltransferase</keyword>
<reference evidence="8 9" key="1">
    <citation type="submission" date="2017-09" db="EMBL/GenBank/DDBJ databases">
        <authorList>
            <person name="Ehlers B."/>
            <person name="Leendertz F.H."/>
        </authorList>
    </citation>
    <scope>NUCLEOTIDE SEQUENCE [LARGE SCALE GENOMIC DNA]</scope>
    <source>
        <strain evidence="8 9">CGMCC 1.12662</strain>
    </source>
</reference>
<dbReference type="CDD" id="cd02440">
    <property type="entry name" value="AdoMet_MTases"/>
    <property type="match status" value="1"/>
</dbReference>
<evidence type="ECO:0000256" key="5">
    <source>
        <dbReference type="ARBA" id="ARBA00023098"/>
    </source>
</evidence>
<proteinExistence type="inferred from homology"/>
<dbReference type="RefSeq" id="WP_097144023.1">
    <property type="nucleotide sequence ID" value="NZ_OBEA01000001.1"/>
</dbReference>
<evidence type="ECO:0000313" key="7">
    <source>
        <dbReference type="EMBL" id="PJE27818.1"/>
    </source>
</evidence>
<dbReference type="OrthoDB" id="9782855at2"/>
<evidence type="ECO:0000256" key="4">
    <source>
        <dbReference type="ARBA" id="ARBA00022691"/>
    </source>
</evidence>
<dbReference type="Pfam" id="PF02353">
    <property type="entry name" value="CMAS"/>
    <property type="match status" value="1"/>
</dbReference>
<dbReference type="GO" id="GO:0008168">
    <property type="term" value="F:methyltransferase activity"/>
    <property type="evidence" value="ECO:0007669"/>
    <property type="project" value="UniProtKB-KW"/>
</dbReference>
<dbReference type="PIRSF" id="PIRSF003085">
    <property type="entry name" value="CMAS"/>
    <property type="match status" value="1"/>
</dbReference>
<feature type="active site" evidence="6">
    <location>
        <position position="365"/>
    </location>
</feature>
<dbReference type="PANTHER" id="PTHR43667:SF2">
    <property type="entry name" value="FATTY ACID C-METHYL TRANSFERASE"/>
    <property type="match status" value="1"/>
</dbReference>
<dbReference type="EMBL" id="PGTD01000017">
    <property type="protein sequence ID" value="PJE27818.1"/>
    <property type="molecule type" value="Genomic_DNA"/>
</dbReference>
<evidence type="ECO:0000313" key="8">
    <source>
        <dbReference type="EMBL" id="SNY36764.1"/>
    </source>
</evidence>
<dbReference type="PANTHER" id="PTHR43667">
    <property type="entry name" value="CYCLOPROPANE-FATTY-ACYL-PHOSPHOLIPID SYNTHASE"/>
    <property type="match status" value="1"/>
</dbReference>
<dbReference type="GO" id="GO:0032259">
    <property type="term" value="P:methylation"/>
    <property type="evidence" value="ECO:0007669"/>
    <property type="project" value="UniProtKB-KW"/>
</dbReference>
<name>A0A285HM79_9RHOB</name>
<evidence type="ECO:0000256" key="3">
    <source>
        <dbReference type="ARBA" id="ARBA00022679"/>
    </source>
</evidence>
<organism evidence="8 9">
    <name type="scientific">Pseudooceanicola antarcticus</name>
    <dbReference type="NCBI Taxonomy" id="1247613"/>
    <lineage>
        <taxon>Bacteria</taxon>
        <taxon>Pseudomonadati</taxon>
        <taxon>Pseudomonadota</taxon>
        <taxon>Alphaproteobacteria</taxon>
        <taxon>Rhodobacterales</taxon>
        <taxon>Paracoccaceae</taxon>
        <taxon>Pseudooceanicola</taxon>
    </lineage>
</organism>
<dbReference type="AlphaFoldDB" id="A0A285HM79"/>
<evidence type="ECO:0000256" key="6">
    <source>
        <dbReference type="PIRSR" id="PIRSR003085-1"/>
    </source>
</evidence>
<dbReference type="SUPFAM" id="SSF53335">
    <property type="entry name" value="S-adenosyl-L-methionine-dependent methyltransferases"/>
    <property type="match status" value="1"/>
</dbReference>
<evidence type="ECO:0000313" key="10">
    <source>
        <dbReference type="Proteomes" id="UP000231702"/>
    </source>
</evidence>
<reference evidence="7 10" key="2">
    <citation type="journal article" date="2018" name="Int. J. Syst. Evol. Microbiol.">
        <title>Pseudooceanicola lipolyticus sp. nov., a marine alphaproteobacterium, reclassification of Oceanicola flagellatus as Pseudooceanicola flagellatus comb. nov. and emended description of the genus Pseudooceanicola.</title>
        <authorList>
            <person name="Huang M.-M."/>
            <person name="Guo L.-L."/>
            <person name="Wu Y.-H."/>
            <person name="Lai Q.-L."/>
            <person name="Shao Z.-Z."/>
            <person name="Wang C.-S."/>
            <person name="Wu M."/>
            <person name="Xu X.-W."/>
        </authorList>
    </citation>
    <scope>NUCLEOTIDE SEQUENCE [LARGE SCALE GENOMIC DNA]</scope>
    <source>
        <strain evidence="7 10">Ar-45</strain>
    </source>
</reference>
<accession>A0A285HM79</accession>
<dbReference type="Proteomes" id="UP000231702">
    <property type="component" value="Unassembled WGS sequence"/>
</dbReference>
<dbReference type="Gene3D" id="3.40.50.150">
    <property type="entry name" value="Vaccinia Virus protein VP39"/>
    <property type="match status" value="1"/>
</dbReference>
<dbReference type="Proteomes" id="UP000231655">
    <property type="component" value="Unassembled WGS sequence"/>
</dbReference>